<evidence type="ECO:0000313" key="11">
    <source>
        <dbReference type="Proteomes" id="UP001595926"/>
    </source>
</evidence>
<name>A0ABV9TAP8_9GAMM</name>
<comment type="caution">
    <text evidence="10">The sequence shown here is derived from an EMBL/GenBank/DDBJ whole genome shotgun (WGS) entry which is preliminary data.</text>
</comment>
<accession>A0ABV9TAP8</accession>
<feature type="transmembrane region" description="Helical" evidence="7">
    <location>
        <begin position="249"/>
        <end position="273"/>
    </location>
</feature>
<evidence type="ECO:0000256" key="2">
    <source>
        <dbReference type="ARBA" id="ARBA00022692"/>
    </source>
</evidence>
<feature type="domain" description="ABC transmembrane type-1" evidence="9">
    <location>
        <begin position="30"/>
        <end position="323"/>
    </location>
</feature>
<evidence type="ECO:0000256" key="1">
    <source>
        <dbReference type="ARBA" id="ARBA00004651"/>
    </source>
</evidence>
<keyword evidence="3" id="KW-0547">Nucleotide-binding</keyword>
<evidence type="ECO:0000259" key="8">
    <source>
        <dbReference type="PROSITE" id="PS50893"/>
    </source>
</evidence>
<dbReference type="Pfam" id="PF00005">
    <property type="entry name" value="ABC_tran"/>
    <property type="match status" value="1"/>
</dbReference>
<dbReference type="InterPro" id="IPR027417">
    <property type="entry name" value="P-loop_NTPase"/>
</dbReference>
<keyword evidence="4" id="KW-0067">ATP-binding</keyword>
<dbReference type="Gene3D" id="1.20.1560.10">
    <property type="entry name" value="ABC transporter type 1, transmembrane domain"/>
    <property type="match status" value="1"/>
</dbReference>
<dbReference type="InterPro" id="IPR014216">
    <property type="entry name" value="ABC_transptr_CydD"/>
</dbReference>
<dbReference type="InterPro" id="IPR017871">
    <property type="entry name" value="ABC_transporter-like_CS"/>
</dbReference>
<sequence>MSTDISKENKKTASSWLRHISKPAKKWINLTVLISFTSGLLLIGQLYLLAHISYEAYIKQHTLNQLINYFIGIIIIVILRAILSWAKEIVSYKAASIVKKQLREDLIEHINKLGPIKISKMSSAELTSTVMEQVEGLTGFLTKFLPQITLSGLMPLAILVFIFPQSIVCGVILLICAPLIPLFMIIVGLGAESESQKHFKTLARMSSTFLDTLRGLTTLKLFGKSKSQSQKIFEASDVYRIRTMKVLRIAFLSSGILEMFSAASIAIVAVYLGMGFINAGENNNIWWALNNMTLQGALFILLLAPEFFMPLRELSTHYHAKAEAIGAALEIAKVFEITAMDNNKKTPIADSINKITIKDLEVMYDDKTALDKISISIKDKEKVAIVGASGAGKTTLINTILGFIDYEGSININDKQELREIDEKSWLKNISWLGQNATLFKGSIKDNLLIANKNASDEDLNSALEKANLLAFINSLPLGINTEIGEQNIGLSGGQAQRLALARAYLKQHQLLILDEPTASLDKESEGKIINSLKDSWQEKTVIILTHKLSFLNCVDNIIVLDEGKIIQQGSFNDLVNDQDGAFYGFYKNEVTE</sequence>
<dbReference type="Pfam" id="PF00664">
    <property type="entry name" value="ABC_membrane"/>
    <property type="match status" value="1"/>
</dbReference>
<keyword evidence="11" id="KW-1185">Reference proteome</keyword>
<organism evidence="10 11">
    <name type="scientific">Pseudofrancisella aestuarii</name>
    <dbReference type="NCBI Taxonomy" id="2670347"/>
    <lineage>
        <taxon>Bacteria</taxon>
        <taxon>Pseudomonadati</taxon>
        <taxon>Pseudomonadota</taxon>
        <taxon>Gammaproteobacteria</taxon>
        <taxon>Thiotrichales</taxon>
        <taxon>Francisellaceae</taxon>
        <taxon>Pseudofrancisella</taxon>
    </lineage>
</organism>
<dbReference type="SUPFAM" id="SSF90123">
    <property type="entry name" value="ABC transporter transmembrane region"/>
    <property type="match status" value="1"/>
</dbReference>
<evidence type="ECO:0000256" key="5">
    <source>
        <dbReference type="ARBA" id="ARBA00022989"/>
    </source>
</evidence>
<dbReference type="CDD" id="cd18584">
    <property type="entry name" value="ABC_6TM_AarD_CydD"/>
    <property type="match status" value="1"/>
</dbReference>
<evidence type="ECO:0000259" key="9">
    <source>
        <dbReference type="PROSITE" id="PS50929"/>
    </source>
</evidence>
<dbReference type="NCBIfam" id="NF008379">
    <property type="entry name" value="PRK11174.1"/>
    <property type="match status" value="1"/>
</dbReference>
<dbReference type="InterPro" id="IPR036640">
    <property type="entry name" value="ABC1_TM_sf"/>
</dbReference>
<dbReference type="InterPro" id="IPR003439">
    <property type="entry name" value="ABC_transporter-like_ATP-bd"/>
</dbReference>
<dbReference type="NCBIfam" id="TIGR02857">
    <property type="entry name" value="CydD"/>
    <property type="match status" value="1"/>
</dbReference>
<gene>
    <name evidence="10" type="primary">cydD</name>
    <name evidence="10" type="ORF">ACFPDQ_03565</name>
</gene>
<protein>
    <submittedName>
        <fullName evidence="10">Cysteine/glutathione ABC transporter permease/ATP-binding protein CydD</fullName>
    </submittedName>
</protein>
<dbReference type="InterPro" id="IPR011527">
    <property type="entry name" value="ABC1_TM_dom"/>
</dbReference>
<keyword evidence="6 7" id="KW-0472">Membrane</keyword>
<feature type="transmembrane region" description="Helical" evidence="7">
    <location>
        <begin position="66"/>
        <end position="83"/>
    </location>
</feature>
<evidence type="ECO:0000256" key="3">
    <source>
        <dbReference type="ARBA" id="ARBA00022741"/>
    </source>
</evidence>
<keyword evidence="5 7" id="KW-1133">Transmembrane helix</keyword>
<evidence type="ECO:0000256" key="7">
    <source>
        <dbReference type="SAM" id="Phobius"/>
    </source>
</evidence>
<evidence type="ECO:0000256" key="6">
    <source>
        <dbReference type="ARBA" id="ARBA00023136"/>
    </source>
</evidence>
<dbReference type="PANTHER" id="PTHR24221:SF261">
    <property type="entry name" value="GLUTATHIONE_L-CYSTEINE TRANSPORT SYSTEM ATP-BINDING_PERMEASE PROTEIN CYDD"/>
    <property type="match status" value="1"/>
</dbReference>
<feature type="transmembrane region" description="Helical" evidence="7">
    <location>
        <begin position="285"/>
        <end position="304"/>
    </location>
</feature>
<feature type="domain" description="ABC transporter" evidence="8">
    <location>
        <begin position="355"/>
        <end position="588"/>
    </location>
</feature>
<dbReference type="PROSITE" id="PS00211">
    <property type="entry name" value="ABC_TRANSPORTER_1"/>
    <property type="match status" value="1"/>
</dbReference>
<dbReference type="EMBL" id="JBHSJH010000001">
    <property type="protein sequence ID" value="MFC4892122.1"/>
    <property type="molecule type" value="Genomic_DNA"/>
</dbReference>
<feature type="transmembrane region" description="Helical" evidence="7">
    <location>
        <begin position="170"/>
        <end position="191"/>
    </location>
</feature>
<dbReference type="PROSITE" id="PS50893">
    <property type="entry name" value="ABC_TRANSPORTER_2"/>
    <property type="match status" value="1"/>
</dbReference>
<dbReference type="InterPro" id="IPR039421">
    <property type="entry name" value="Type_1_exporter"/>
</dbReference>
<dbReference type="SMART" id="SM00382">
    <property type="entry name" value="AAA"/>
    <property type="match status" value="1"/>
</dbReference>
<evidence type="ECO:0000256" key="4">
    <source>
        <dbReference type="ARBA" id="ARBA00022840"/>
    </source>
</evidence>
<feature type="transmembrane region" description="Helical" evidence="7">
    <location>
        <begin position="27"/>
        <end position="54"/>
    </location>
</feature>
<dbReference type="SUPFAM" id="SSF52540">
    <property type="entry name" value="P-loop containing nucleoside triphosphate hydrolases"/>
    <property type="match status" value="1"/>
</dbReference>
<reference evidence="11" key="1">
    <citation type="journal article" date="2019" name="Int. J. Syst. Evol. Microbiol.">
        <title>The Global Catalogue of Microorganisms (GCM) 10K type strain sequencing project: providing services to taxonomists for standard genome sequencing and annotation.</title>
        <authorList>
            <consortium name="The Broad Institute Genomics Platform"/>
            <consortium name="The Broad Institute Genome Sequencing Center for Infectious Disease"/>
            <person name="Wu L."/>
            <person name="Ma J."/>
        </authorList>
    </citation>
    <scope>NUCLEOTIDE SEQUENCE [LARGE SCALE GENOMIC DNA]</scope>
    <source>
        <strain evidence="11">CGMCC 1.13718</strain>
    </source>
</reference>
<feature type="transmembrane region" description="Helical" evidence="7">
    <location>
        <begin position="144"/>
        <end position="164"/>
    </location>
</feature>
<comment type="subcellular location">
    <subcellularLocation>
        <location evidence="1">Cell membrane</location>
        <topology evidence="1">Multi-pass membrane protein</topology>
    </subcellularLocation>
</comment>
<dbReference type="Gene3D" id="3.40.50.300">
    <property type="entry name" value="P-loop containing nucleotide triphosphate hydrolases"/>
    <property type="match status" value="1"/>
</dbReference>
<keyword evidence="2 7" id="KW-0812">Transmembrane</keyword>
<proteinExistence type="predicted"/>
<dbReference type="InterPro" id="IPR003593">
    <property type="entry name" value="AAA+_ATPase"/>
</dbReference>
<evidence type="ECO:0000313" key="10">
    <source>
        <dbReference type="EMBL" id="MFC4892122.1"/>
    </source>
</evidence>
<dbReference type="PROSITE" id="PS50929">
    <property type="entry name" value="ABC_TM1F"/>
    <property type="match status" value="1"/>
</dbReference>
<dbReference type="RefSeq" id="WP_119330170.1">
    <property type="nucleotide sequence ID" value="NZ_JBHSJH010000001.1"/>
</dbReference>
<dbReference type="Proteomes" id="UP001595926">
    <property type="component" value="Unassembled WGS sequence"/>
</dbReference>
<dbReference type="PANTHER" id="PTHR24221">
    <property type="entry name" value="ATP-BINDING CASSETTE SUB-FAMILY B"/>
    <property type="match status" value="1"/>
</dbReference>